<keyword evidence="2" id="KW-1185">Reference proteome</keyword>
<dbReference type="RefSeq" id="WP_264326490.1">
    <property type="nucleotide sequence ID" value="NZ_JADEXQ010000071.1"/>
</dbReference>
<evidence type="ECO:0000313" key="2">
    <source>
        <dbReference type="Proteomes" id="UP000625316"/>
    </source>
</evidence>
<reference evidence="1" key="1">
    <citation type="submission" date="2020-10" db="EMBL/GenBank/DDBJ databases">
        <authorList>
            <person name="Castelo-Branco R."/>
            <person name="Eusebio N."/>
            <person name="Adriana R."/>
            <person name="Vieira A."/>
            <person name="Brugerolle De Fraissinette N."/>
            <person name="Rezende De Castro R."/>
            <person name="Schneider M.P."/>
            <person name="Vasconcelos V."/>
            <person name="Leao P.N."/>
        </authorList>
    </citation>
    <scope>NUCLEOTIDE SEQUENCE</scope>
    <source>
        <strain evidence="1">LEGE 11480</strain>
    </source>
</reference>
<protein>
    <submittedName>
        <fullName evidence="1">DUF2993 domain-containing protein</fullName>
    </submittedName>
</protein>
<dbReference type="EMBL" id="JADEXQ010000071">
    <property type="protein sequence ID" value="MBE9031664.1"/>
    <property type="molecule type" value="Genomic_DNA"/>
</dbReference>
<sequence>MGDSNTPINAAPAKGLISRVLGPAVQLWLKSQVESVEQLQVAINAGDRQLLSGTIPQVTLLAQQAVYQGLHLSDVDLTGSNIRVNLKQVIRGQALQLLEPIPVTGTIQLNEADLNQSLAAPLLADAIKLFLLDLLKSSAIGSDTDTESLNLQNLKMRLRPDVLTLRADLISQTGQATEIAIRSGLKLPQPDRLTLHQPQWIPHFKAKRGLPLKELDGYEFDLGDTELTTLTIAESQIICTGQLLVRPA</sequence>
<name>A0A928VSY8_9CYAN</name>
<comment type="caution">
    <text evidence="1">The sequence shown here is derived from an EMBL/GenBank/DDBJ whole genome shotgun (WGS) entry which is preliminary data.</text>
</comment>
<dbReference type="AlphaFoldDB" id="A0A928VSY8"/>
<organism evidence="1 2">
    <name type="scientific">Romeriopsis navalis LEGE 11480</name>
    <dbReference type="NCBI Taxonomy" id="2777977"/>
    <lineage>
        <taxon>Bacteria</taxon>
        <taxon>Bacillati</taxon>
        <taxon>Cyanobacteriota</taxon>
        <taxon>Cyanophyceae</taxon>
        <taxon>Leptolyngbyales</taxon>
        <taxon>Leptolyngbyaceae</taxon>
        <taxon>Romeriopsis</taxon>
        <taxon>Romeriopsis navalis</taxon>
    </lineage>
</organism>
<gene>
    <name evidence="1" type="ORF">IQ266_18180</name>
</gene>
<dbReference type="InterPro" id="IPR021373">
    <property type="entry name" value="DUF2993"/>
</dbReference>
<evidence type="ECO:0000313" key="1">
    <source>
        <dbReference type="EMBL" id="MBE9031664.1"/>
    </source>
</evidence>
<proteinExistence type="predicted"/>
<dbReference type="Pfam" id="PF11209">
    <property type="entry name" value="LmeA"/>
    <property type="match status" value="1"/>
</dbReference>
<dbReference type="Proteomes" id="UP000625316">
    <property type="component" value="Unassembled WGS sequence"/>
</dbReference>
<accession>A0A928VSY8</accession>